<proteinExistence type="predicted"/>
<dbReference type="InterPro" id="IPR011766">
    <property type="entry name" value="TPP_enzyme_TPP-bd"/>
</dbReference>
<dbReference type="EMBL" id="NRRU01000205">
    <property type="protein sequence ID" value="MBK1716004.1"/>
    <property type="molecule type" value="Genomic_DNA"/>
</dbReference>
<feature type="non-terminal residue" evidence="2">
    <location>
        <position position="1"/>
    </location>
</feature>
<feature type="domain" description="Thiamine pyrophosphate enzyme TPP-binding" evidence="1">
    <location>
        <begin position="131"/>
        <end position="250"/>
    </location>
</feature>
<name>A0ABS1E0X5_RUBGE</name>
<reference evidence="2" key="2">
    <citation type="journal article" date="2020" name="Microorganisms">
        <title>Osmotic Adaptation and Compatible Solute Biosynthesis of Phototrophic Bacteria as Revealed from Genome Analyses.</title>
        <authorList>
            <person name="Imhoff J.F."/>
            <person name="Rahn T."/>
            <person name="Kunzel S."/>
            <person name="Keller A."/>
            <person name="Neulinger S.C."/>
        </authorList>
    </citation>
    <scope>NUCLEOTIDE SEQUENCE</scope>
    <source>
        <strain evidence="2">IM 151</strain>
    </source>
</reference>
<protein>
    <recommendedName>
        <fullName evidence="1">Thiamine pyrophosphate enzyme TPP-binding domain-containing protein</fullName>
    </recommendedName>
</protein>
<dbReference type="RefSeq" id="WP_242481418.1">
    <property type="nucleotide sequence ID" value="NZ_NRRU01000205.1"/>
</dbReference>
<dbReference type="InterPro" id="IPR029061">
    <property type="entry name" value="THDP-binding"/>
</dbReference>
<dbReference type="Proteomes" id="UP001041814">
    <property type="component" value="Unassembled WGS sequence"/>
</dbReference>
<dbReference type="SUPFAM" id="SSF52518">
    <property type="entry name" value="Thiamin diphosphate-binding fold (THDP-binding)"/>
    <property type="match status" value="1"/>
</dbReference>
<dbReference type="Pfam" id="PF02775">
    <property type="entry name" value="TPP_enzyme_C"/>
    <property type="match status" value="1"/>
</dbReference>
<evidence type="ECO:0000313" key="3">
    <source>
        <dbReference type="Proteomes" id="UP001041814"/>
    </source>
</evidence>
<dbReference type="PANTHER" id="PTHR42916:SF1">
    <property type="entry name" value="PROTEIN PHYLLO, CHLOROPLASTIC"/>
    <property type="match status" value="1"/>
</dbReference>
<accession>A0ABS1E0X5</accession>
<evidence type="ECO:0000259" key="1">
    <source>
        <dbReference type="Pfam" id="PF02775"/>
    </source>
</evidence>
<organism evidence="2 3">
    <name type="scientific">Rubrivivax gelatinosus</name>
    <name type="common">Rhodocyclus gelatinosus</name>
    <name type="synonym">Rhodopseudomonas gelatinosa</name>
    <dbReference type="NCBI Taxonomy" id="28068"/>
    <lineage>
        <taxon>Bacteria</taxon>
        <taxon>Pseudomonadati</taxon>
        <taxon>Pseudomonadota</taxon>
        <taxon>Betaproteobacteria</taxon>
        <taxon>Burkholderiales</taxon>
        <taxon>Sphaerotilaceae</taxon>
        <taxon>Rubrivivax</taxon>
    </lineage>
</organism>
<gene>
    <name evidence="2" type="ORF">CKO43_24995</name>
</gene>
<sequence>ARIVLPGERPADPAGGAEAMLLGPVAALLDAAAAQLEAGPRADAEAATRYAQNWQFAEAAAWAAREDADGAAETLHEHEVAPILRAALPAGAALMVGNSNPVRDLDHDLPPDGRVLALLHQRGAAGIDGLVAGAAGARSVLDAAAPLALLLGDVSLLHDAGGLAAAAAVTGPLAIVAVHNDGGRIFERLPLGRRPDLATEREQLFVAGHGHAFDGLAATYGLGYERVQKPAELRAALARALAATRPVLIEARVAAGGSGIRAALLAAMAEAGAAAFASPP</sequence>
<evidence type="ECO:0000313" key="2">
    <source>
        <dbReference type="EMBL" id="MBK1716004.1"/>
    </source>
</evidence>
<keyword evidence="3" id="KW-1185">Reference proteome</keyword>
<reference evidence="2" key="1">
    <citation type="submission" date="2017-08" db="EMBL/GenBank/DDBJ databases">
        <authorList>
            <person name="Imhoff J.F."/>
            <person name="Rahn T."/>
            <person name="Kuenzel S."/>
            <person name="Neulinger S.C."/>
        </authorList>
    </citation>
    <scope>NUCLEOTIDE SEQUENCE</scope>
    <source>
        <strain evidence="2">IM 151</strain>
    </source>
</reference>
<dbReference type="Gene3D" id="3.40.50.970">
    <property type="match status" value="1"/>
</dbReference>
<comment type="caution">
    <text evidence="2">The sequence shown here is derived from an EMBL/GenBank/DDBJ whole genome shotgun (WGS) entry which is preliminary data.</text>
</comment>
<dbReference type="PANTHER" id="PTHR42916">
    <property type="entry name" value="2-SUCCINYL-5-ENOLPYRUVYL-6-HYDROXY-3-CYCLOHEXENE-1-CARBOXYLATE SYNTHASE"/>
    <property type="match status" value="1"/>
</dbReference>